<accession>A0A699I056</accession>
<dbReference type="AlphaFoldDB" id="A0A699I056"/>
<protein>
    <submittedName>
        <fullName evidence="1">Uncharacterized protein</fullName>
    </submittedName>
</protein>
<organism evidence="1">
    <name type="scientific">Tanacetum cinerariifolium</name>
    <name type="common">Dalmatian daisy</name>
    <name type="synonym">Chrysanthemum cinerariifolium</name>
    <dbReference type="NCBI Taxonomy" id="118510"/>
    <lineage>
        <taxon>Eukaryota</taxon>
        <taxon>Viridiplantae</taxon>
        <taxon>Streptophyta</taxon>
        <taxon>Embryophyta</taxon>
        <taxon>Tracheophyta</taxon>
        <taxon>Spermatophyta</taxon>
        <taxon>Magnoliopsida</taxon>
        <taxon>eudicotyledons</taxon>
        <taxon>Gunneridae</taxon>
        <taxon>Pentapetalae</taxon>
        <taxon>asterids</taxon>
        <taxon>campanulids</taxon>
        <taxon>Asterales</taxon>
        <taxon>Asteraceae</taxon>
        <taxon>Asteroideae</taxon>
        <taxon>Anthemideae</taxon>
        <taxon>Anthemidinae</taxon>
        <taxon>Tanacetum</taxon>
    </lineage>
</organism>
<gene>
    <name evidence="1" type="ORF">Tci_476757</name>
</gene>
<proteinExistence type="predicted"/>
<evidence type="ECO:0000313" key="1">
    <source>
        <dbReference type="EMBL" id="GEZ04784.1"/>
    </source>
</evidence>
<dbReference type="EMBL" id="BKCJ010235429">
    <property type="protein sequence ID" value="GEZ04784.1"/>
    <property type="molecule type" value="Genomic_DNA"/>
</dbReference>
<sequence length="118" mass="13683">MLMIKIFSERKKIFRERRFLERERSERKFMQRGLIFCKGWSSIYRQEIPTVTGGGPGGHRYIRGPPGEECERELLEIGEEGVVLVGGGESEDDIEKLKRGDGFSSEDVIEMKRSDYHI</sequence>
<comment type="caution">
    <text evidence="1">The sequence shown here is derived from an EMBL/GenBank/DDBJ whole genome shotgun (WGS) entry which is preliminary data.</text>
</comment>
<reference evidence="1" key="1">
    <citation type="journal article" date="2019" name="Sci. Rep.">
        <title>Draft genome of Tanacetum cinerariifolium, the natural source of mosquito coil.</title>
        <authorList>
            <person name="Yamashiro T."/>
            <person name="Shiraishi A."/>
            <person name="Satake H."/>
            <person name="Nakayama K."/>
        </authorList>
    </citation>
    <scope>NUCLEOTIDE SEQUENCE</scope>
</reference>
<name>A0A699I056_TANCI</name>